<dbReference type="EMBL" id="AYTS01000041">
    <property type="protein sequence ID" value="OOP57187.1"/>
    <property type="molecule type" value="Genomic_DNA"/>
</dbReference>
<name>A0A1V4AVN8_9BACT</name>
<sequence length="73" mass="8542">MRGVGTKREEKNKEFWDGFVAYPRAIGSEIRVDTDYAGWMILLTIISLSVRYLGWRRHVERARDSQGRASRII</sequence>
<dbReference type="AlphaFoldDB" id="A0A1V4AVN8"/>
<comment type="caution">
    <text evidence="2">The sequence shown here is derived from an EMBL/GenBank/DDBJ whole genome shotgun (WGS) entry which is preliminary data.</text>
</comment>
<protein>
    <submittedName>
        <fullName evidence="2">Uncharacterized protein</fullName>
    </submittedName>
</protein>
<reference evidence="2 3" key="1">
    <citation type="journal article" date="2017" name="Water Res.">
        <title>Discovery and metagenomic analysis of an anammox bacterial enrichment related to Candidatus "Brocadia caroliniensis" in a full-scale glycerol-fed nitritation-denitritation separate centrate treatment process.</title>
        <authorList>
            <person name="Park H."/>
            <person name="Brotto A.C."/>
            <person name="van Loosdrecht M.C."/>
            <person name="Chandran K."/>
        </authorList>
    </citation>
    <scope>NUCLEOTIDE SEQUENCE [LARGE SCALE GENOMIC DNA]</scope>
    <source>
        <strain evidence="2">26THWARD</strain>
    </source>
</reference>
<evidence type="ECO:0000313" key="3">
    <source>
        <dbReference type="Proteomes" id="UP000189681"/>
    </source>
</evidence>
<organism evidence="2 3">
    <name type="scientific">Candidatus Brocadia carolinensis</name>
    <dbReference type="NCBI Taxonomy" id="1004156"/>
    <lineage>
        <taxon>Bacteria</taxon>
        <taxon>Pseudomonadati</taxon>
        <taxon>Planctomycetota</taxon>
        <taxon>Candidatus Brocadiia</taxon>
        <taxon>Candidatus Brocadiales</taxon>
        <taxon>Candidatus Brocadiaceae</taxon>
        <taxon>Candidatus Brocadia</taxon>
    </lineage>
</organism>
<proteinExistence type="predicted"/>
<keyword evidence="1" id="KW-0812">Transmembrane</keyword>
<evidence type="ECO:0000313" key="2">
    <source>
        <dbReference type="EMBL" id="OOP57187.1"/>
    </source>
</evidence>
<keyword evidence="1" id="KW-0472">Membrane</keyword>
<feature type="transmembrane region" description="Helical" evidence="1">
    <location>
        <begin position="36"/>
        <end position="54"/>
    </location>
</feature>
<accession>A0A1V4AVN8</accession>
<evidence type="ECO:0000256" key="1">
    <source>
        <dbReference type="SAM" id="Phobius"/>
    </source>
</evidence>
<keyword evidence="1" id="KW-1133">Transmembrane helix</keyword>
<gene>
    <name evidence="2" type="ORF">AYP45_04795</name>
</gene>
<dbReference type="Proteomes" id="UP000189681">
    <property type="component" value="Unassembled WGS sequence"/>
</dbReference>